<reference evidence="2 3" key="1">
    <citation type="journal article" date="2019" name="Int. J. Syst. Evol. Microbiol.">
        <title>The Global Catalogue of Microorganisms (GCM) 10K type strain sequencing project: providing services to taxonomists for standard genome sequencing and annotation.</title>
        <authorList>
            <consortium name="The Broad Institute Genomics Platform"/>
            <consortium name="The Broad Institute Genome Sequencing Center for Infectious Disease"/>
            <person name="Wu L."/>
            <person name="Ma J."/>
        </authorList>
    </citation>
    <scope>NUCLEOTIDE SEQUENCE [LARGE SCALE GENOMIC DNA]</scope>
    <source>
        <strain evidence="2 3">JCM 3380</strain>
    </source>
</reference>
<evidence type="ECO:0000313" key="3">
    <source>
        <dbReference type="Proteomes" id="UP001500416"/>
    </source>
</evidence>
<dbReference type="EMBL" id="BAAABU010000010">
    <property type="protein sequence ID" value="GAA0241661.1"/>
    <property type="molecule type" value="Genomic_DNA"/>
</dbReference>
<evidence type="ECO:0000313" key="2">
    <source>
        <dbReference type="EMBL" id="GAA0241661.1"/>
    </source>
</evidence>
<gene>
    <name evidence="2" type="ORF">GCM10010492_46080</name>
</gene>
<name>A0ABN0U819_9PSEU</name>
<feature type="region of interest" description="Disordered" evidence="1">
    <location>
        <begin position="1"/>
        <end position="22"/>
    </location>
</feature>
<comment type="caution">
    <text evidence="2">The sequence shown here is derived from an EMBL/GenBank/DDBJ whole genome shotgun (WGS) entry which is preliminary data.</text>
</comment>
<accession>A0ABN0U819</accession>
<protein>
    <submittedName>
        <fullName evidence="2">Uncharacterized protein</fullName>
    </submittedName>
</protein>
<proteinExistence type="predicted"/>
<organism evidence="2 3">
    <name type="scientific">Saccharothrix mutabilis subsp. mutabilis</name>
    <dbReference type="NCBI Taxonomy" id="66855"/>
    <lineage>
        <taxon>Bacteria</taxon>
        <taxon>Bacillati</taxon>
        <taxon>Actinomycetota</taxon>
        <taxon>Actinomycetes</taxon>
        <taxon>Pseudonocardiales</taxon>
        <taxon>Pseudonocardiaceae</taxon>
        <taxon>Saccharothrix</taxon>
    </lineage>
</organism>
<dbReference type="Proteomes" id="UP001500416">
    <property type="component" value="Unassembled WGS sequence"/>
</dbReference>
<sequence length="211" mass="21439">MVFAWSLRPDDTAERGVSPTQDELRCGPTACQAVVSADVGRDTVAVLVGQAAGVGGGQGQGAGRISTNGASGRNIFELTIAEQGAAITDGSLECVDAEVAVCLVRGPARSEVLGEVLVRRSGAWSRAQVPYVAGGGYLGLHDVDADGVADVVAVQRACAPGVDCARRFAQVFSLVGPSTDLGCTAVVPDASQLPGWPAVQPGRSQLHPCGE</sequence>
<evidence type="ECO:0000256" key="1">
    <source>
        <dbReference type="SAM" id="MobiDB-lite"/>
    </source>
</evidence>
<keyword evidence="3" id="KW-1185">Reference proteome</keyword>